<dbReference type="SUPFAM" id="SSF49265">
    <property type="entry name" value="Fibronectin type III"/>
    <property type="match status" value="2"/>
</dbReference>
<evidence type="ECO:0000313" key="4">
    <source>
        <dbReference type="EMBL" id="KAF7280025.1"/>
    </source>
</evidence>
<sequence length="580" mass="67786">MRQGNWTQIRLEKENVPSSLELFVQTKYVGDANLTGGWWRLDDIRVCHRNEMKVNYMKFQLKPDNRQRFDDLNCNLVGSTRLDPMKIEPDLEDFPQIDNITRDTSIILNWTQEDTDNLTFYALSYQSIDDCKSNNSIRHKSSGFLTSKYNEFNITGLAPKTKYKISIFTLLYINYKELIIETLESDTPSLKNVEIYAMDPHSAYFRYDLPPNTTREPTDIRVRIRELNYSSNCSVQTIKIEKCKLWRTKYCAKAVGLDEDREYEFSLSAKDIGSESFGDEVYKINYTRDRVPASPKNVSYELMLCEKNEDYSKLKITWNYPYHPNGTISTFHISLQNSTMNSTEETKNITSLPTHILKVPIYNGSKYKISLQSANDRYRSDLIFKDVETENIKSHIPNKPKLSRIKENLVFFLPMLDRRVDSYNFTIIFHDFDSSTTVQKNQIPDGLDDNKSCNNYTIASKTHGIINSTTITRKNISDMSHVLRPNKKYCVTYLIKFKYCGILYDVIYHDEYTESSSIGARISLWFLLIPIFLICMFIGAVMLRERYELTLFDDSGEYIIRMNSRNSGELLLSRYSDERQ</sequence>
<proteinExistence type="predicted"/>
<keyword evidence="2" id="KW-1133">Transmembrane helix</keyword>
<dbReference type="InterPro" id="IPR013783">
    <property type="entry name" value="Ig-like_fold"/>
</dbReference>
<dbReference type="AlphaFoldDB" id="A0A834IFT1"/>
<dbReference type="OrthoDB" id="6726973at2759"/>
<dbReference type="InterPro" id="IPR036116">
    <property type="entry name" value="FN3_sf"/>
</dbReference>
<feature type="domain" description="Fibronectin type-III" evidence="3">
    <location>
        <begin position="294"/>
        <end position="397"/>
    </location>
</feature>
<evidence type="ECO:0000313" key="5">
    <source>
        <dbReference type="Proteomes" id="UP000625711"/>
    </source>
</evidence>
<dbReference type="Proteomes" id="UP000625711">
    <property type="component" value="Unassembled WGS sequence"/>
</dbReference>
<keyword evidence="5" id="KW-1185">Reference proteome</keyword>
<keyword evidence="2" id="KW-0812">Transmembrane</keyword>
<dbReference type="EMBL" id="JAACXV010000325">
    <property type="protein sequence ID" value="KAF7280025.1"/>
    <property type="molecule type" value="Genomic_DNA"/>
</dbReference>
<comment type="caution">
    <text evidence="4">The sequence shown here is derived from an EMBL/GenBank/DDBJ whole genome shotgun (WGS) entry which is preliminary data.</text>
</comment>
<evidence type="ECO:0000259" key="3">
    <source>
        <dbReference type="PROSITE" id="PS50853"/>
    </source>
</evidence>
<accession>A0A834IFT1</accession>
<protein>
    <recommendedName>
        <fullName evidence="3">Fibronectin type-III domain-containing protein</fullName>
    </recommendedName>
</protein>
<dbReference type="SMART" id="SM00060">
    <property type="entry name" value="FN3"/>
    <property type="match status" value="2"/>
</dbReference>
<dbReference type="Pfam" id="PF00041">
    <property type="entry name" value="fn3"/>
    <property type="match status" value="1"/>
</dbReference>
<keyword evidence="2" id="KW-0472">Membrane</keyword>
<evidence type="ECO:0000256" key="1">
    <source>
        <dbReference type="ARBA" id="ARBA00022737"/>
    </source>
</evidence>
<dbReference type="PROSITE" id="PS50853">
    <property type="entry name" value="FN3"/>
    <property type="match status" value="1"/>
</dbReference>
<reference evidence="4" key="1">
    <citation type="submission" date="2020-08" db="EMBL/GenBank/DDBJ databases">
        <title>Genome sequencing and assembly of the red palm weevil Rhynchophorus ferrugineus.</title>
        <authorList>
            <person name="Dias G.B."/>
            <person name="Bergman C.M."/>
            <person name="Manee M."/>
        </authorList>
    </citation>
    <scope>NUCLEOTIDE SEQUENCE</scope>
    <source>
        <strain evidence="4">AA-2017</strain>
        <tissue evidence="4">Whole larva</tissue>
    </source>
</reference>
<dbReference type="PANTHER" id="PTHR46708">
    <property type="entry name" value="TENASCIN"/>
    <property type="match status" value="1"/>
</dbReference>
<evidence type="ECO:0000256" key="2">
    <source>
        <dbReference type="SAM" id="Phobius"/>
    </source>
</evidence>
<keyword evidence="1" id="KW-0677">Repeat</keyword>
<organism evidence="4 5">
    <name type="scientific">Rhynchophorus ferrugineus</name>
    <name type="common">Red palm weevil</name>
    <name type="synonym">Curculio ferrugineus</name>
    <dbReference type="NCBI Taxonomy" id="354439"/>
    <lineage>
        <taxon>Eukaryota</taxon>
        <taxon>Metazoa</taxon>
        <taxon>Ecdysozoa</taxon>
        <taxon>Arthropoda</taxon>
        <taxon>Hexapoda</taxon>
        <taxon>Insecta</taxon>
        <taxon>Pterygota</taxon>
        <taxon>Neoptera</taxon>
        <taxon>Endopterygota</taxon>
        <taxon>Coleoptera</taxon>
        <taxon>Polyphaga</taxon>
        <taxon>Cucujiformia</taxon>
        <taxon>Curculionidae</taxon>
        <taxon>Dryophthorinae</taxon>
        <taxon>Rhynchophorus</taxon>
    </lineage>
</organism>
<gene>
    <name evidence="4" type="ORF">GWI33_006458</name>
</gene>
<dbReference type="InterPro" id="IPR003961">
    <property type="entry name" value="FN3_dom"/>
</dbReference>
<dbReference type="InterPro" id="IPR050991">
    <property type="entry name" value="ECM_Regulatory_Proteins"/>
</dbReference>
<name>A0A834IFT1_RHYFE</name>
<feature type="transmembrane region" description="Helical" evidence="2">
    <location>
        <begin position="522"/>
        <end position="543"/>
    </location>
</feature>
<dbReference type="Gene3D" id="2.60.40.10">
    <property type="entry name" value="Immunoglobulins"/>
    <property type="match status" value="1"/>
</dbReference>